<proteinExistence type="predicted"/>
<dbReference type="EMBL" id="CM056744">
    <property type="protein sequence ID" value="KAJ8664830.1"/>
    <property type="molecule type" value="Genomic_DNA"/>
</dbReference>
<accession>A0ACC2N5C3</accession>
<keyword evidence="2" id="KW-1185">Reference proteome</keyword>
<name>A0ACC2N5C3_9HYME</name>
<sequence>MNEKKEILFSIGSYDAKNQPKISKISTNGLFSSPDEPILRNRPNSLDVSTSAYNTLPRGHKFFNSRYSNSITNDDDNKSIRPQSMISERRKSELVTDRVEKPMCPPNLRNGSVKKFNQNGIDLISKPIHPPTFYNRSVSLEPEQLRHSGKVALTIAAYEGAPRTPTRLHFLPPSRPSSRASSVASTPVTPAPTPVDETDASDDFQPISTRLHNELSDTLKRSDLKNRSESVITENGDSDAQSEVLDSSEASKLEAEIIDEKPKNSSEELDQETEVMNGNVKKLALVLDKMMVFRAQIENNEEHEKNV</sequence>
<evidence type="ECO:0000313" key="1">
    <source>
        <dbReference type="EMBL" id="KAJ8664830.1"/>
    </source>
</evidence>
<reference evidence="1" key="1">
    <citation type="submission" date="2023-04" db="EMBL/GenBank/DDBJ databases">
        <title>A chromosome-level genome assembly of the parasitoid wasp Eretmocerus hayati.</title>
        <authorList>
            <person name="Zhong Y."/>
            <person name="Liu S."/>
            <person name="Liu Y."/>
        </authorList>
    </citation>
    <scope>NUCLEOTIDE SEQUENCE</scope>
    <source>
        <strain evidence="1">ZJU_SS_LIU_2023</strain>
    </source>
</reference>
<protein>
    <submittedName>
        <fullName evidence="1">Uncharacterized protein</fullName>
    </submittedName>
</protein>
<evidence type="ECO:0000313" key="2">
    <source>
        <dbReference type="Proteomes" id="UP001239111"/>
    </source>
</evidence>
<dbReference type="Proteomes" id="UP001239111">
    <property type="component" value="Chromosome 4"/>
</dbReference>
<comment type="caution">
    <text evidence="1">The sequence shown here is derived from an EMBL/GenBank/DDBJ whole genome shotgun (WGS) entry which is preliminary data.</text>
</comment>
<gene>
    <name evidence="1" type="ORF">QAD02_006492</name>
</gene>
<organism evidence="1 2">
    <name type="scientific">Eretmocerus hayati</name>
    <dbReference type="NCBI Taxonomy" id="131215"/>
    <lineage>
        <taxon>Eukaryota</taxon>
        <taxon>Metazoa</taxon>
        <taxon>Ecdysozoa</taxon>
        <taxon>Arthropoda</taxon>
        <taxon>Hexapoda</taxon>
        <taxon>Insecta</taxon>
        <taxon>Pterygota</taxon>
        <taxon>Neoptera</taxon>
        <taxon>Endopterygota</taxon>
        <taxon>Hymenoptera</taxon>
        <taxon>Apocrita</taxon>
        <taxon>Proctotrupomorpha</taxon>
        <taxon>Chalcidoidea</taxon>
        <taxon>Aphelinidae</taxon>
        <taxon>Aphelininae</taxon>
        <taxon>Eretmocerus</taxon>
    </lineage>
</organism>